<dbReference type="Proteomes" id="UP001240639">
    <property type="component" value="Unassembled WGS sequence"/>
</dbReference>
<keyword evidence="1" id="KW-0732">Signal</keyword>
<evidence type="ECO:0000313" key="3">
    <source>
        <dbReference type="Proteomes" id="UP001240639"/>
    </source>
</evidence>
<evidence type="ECO:0000313" key="2">
    <source>
        <dbReference type="EMBL" id="MDP4573752.1"/>
    </source>
</evidence>
<protein>
    <submittedName>
        <fullName evidence="2">Uncharacterized protein</fullName>
    </submittedName>
</protein>
<gene>
    <name evidence="2" type="ORF">Q9K02_01195</name>
</gene>
<accession>A0ABT9HLK0</accession>
<organism evidence="2 3">
    <name type="scientific">Qipengyuania profundimaris</name>
    <dbReference type="NCBI Taxonomy" id="3067652"/>
    <lineage>
        <taxon>Bacteria</taxon>
        <taxon>Pseudomonadati</taxon>
        <taxon>Pseudomonadota</taxon>
        <taxon>Alphaproteobacteria</taxon>
        <taxon>Sphingomonadales</taxon>
        <taxon>Erythrobacteraceae</taxon>
        <taxon>Qipengyuania</taxon>
    </lineage>
</organism>
<reference evidence="2 3" key="1">
    <citation type="submission" date="2023-08" db="EMBL/GenBank/DDBJ databases">
        <title>genomic of G39.</title>
        <authorList>
            <person name="Wang Y."/>
        </authorList>
    </citation>
    <scope>NUCLEOTIDE SEQUENCE [LARGE SCALE GENOMIC DNA]</scope>
    <source>
        <strain evidence="2 3">G39</strain>
    </source>
</reference>
<proteinExistence type="predicted"/>
<name>A0ABT9HLK0_9SPHN</name>
<comment type="caution">
    <text evidence="2">The sequence shown here is derived from an EMBL/GenBank/DDBJ whole genome shotgun (WGS) entry which is preliminary data.</text>
</comment>
<feature type="signal peptide" evidence="1">
    <location>
        <begin position="1"/>
        <end position="24"/>
    </location>
</feature>
<evidence type="ECO:0000256" key="1">
    <source>
        <dbReference type="SAM" id="SignalP"/>
    </source>
</evidence>
<sequence length="265" mass="29008">MTMRNIIALTSGIAMLPGAAFAQAALEYEIGGYEYAEPLPEEVAEEEVKPRIVLEPTEERVAQRAIEARQDGTAPTFVERPILQPLRTVDPDRTGVIGTTAAGADFAHDSALQAPVTYTDAPPVASGAIGSTVTPMPAPVDRSDAGRTYVYRAGQEPRLPLGGRIVQFDRAAWLQECSRRLAPQRGYTDNSDEYYDYDEIEYDPERSNAATRRCETYLDSYMASSRSGGLQNSASPTGDYMLVPVTVMQMQQARYSDGTPVRARD</sequence>
<keyword evidence="3" id="KW-1185">Reference proteome</keyword>
<dbReference type="RefSeq" id="WP_305931229.1">
    <property type="nucleotide sequence ID" value="NZ_JAVAIM010000001.1"/>
</dbReference>
<dbReference type="EMBL" id="JAVAIM010000001">
    <property type="protein sequence ID" value="MDP4573752.1"/>
    <property type="molecule type" value="Genomic_DNA"/>
</dbReference>
<feature type="chain" id="PRO_5046116659" evidence="1">
    <location>
        <begin position="25"/>
        <end position="265"/>
    </location>
</feature>